<dbReference type="InterPro" id="IPR036866">
    <property type="entry name" value="RibonucZ/Hydroxyglut_hydro"/>
</dbReference>
<dbReference type="AlphaFoldDB" id="A0A0G4HRD2"/>
<evidence type="ECO:0008006" key="2">
    <source>
        <dbReference type="Google" id="ProtNLM"/>
    </source>
</evidence>
<accession>A0A0G4HRD2</accession>
<dbReference type="Pfam" id="PF13483">
    <property type="entry name" value="Lactamase_B_3"/>
    <property type="match status" value="1"/>
</dbReference>
<name>A0A0G4HRD2_9ALVE</name>
<dbReference type="SUPFAM" id="SSF56281">
    <property type="entry name" value="Metallo-hydrolase/oxidoreductase"/>
    <property type="match status" value="1"/>
</dbReference>
<dbReference type="VEuPathDB" id="CryptoDB:Cvel_8084"/>
<reference evidence="1" key="1">
    <citation type="submission" date="2014-11" db="EMBL/GenBank/DDBJ databases">
        <authorList>
            <person name="Otto D Thomas"/>
            <person name="Naeem Raeece"/>
        </authorList>
    </citation>
    <scope>NUCLEOTIDE SEQUENCE</scope>
</reference>
<organism evidence="1">
    <name type="scientific">Chromera velia CCMP2878</name>
    <dbReference type="NCBI Taxonomy" id="1169474"/>
    <lineage>
        <taxon>Eukaryota</taxon>
        <taxon>Sar</taxon>
        <taxon>Alveolata</taxon>
        <taxon>Colpodellida</taxon>
        <taxon>Chromeraceae</taxon>
        <taxon>Chromera</taxon>
    </lineage>
</organism>
<dbReference type="PANTHER" id="PTHR36142:SF2">
    <property type="entry name" value="METALLO-HYDROLASE_OXIDOREDUCTASE SUPERFAMILY PROTEIN"/>
    <property type="match status" value="1"/>
</dbReference>
<proteinExistence type="predicted"/>
<dbReference type="PANTHER" id="PTHR36142">
    <property type="entry name" value="METALLO-HYDROLASE/OXIDOREDUCTASE SUPERFAMILY PROTEIN"/>
    <property type="match status" value="1"/>
</dbReference>
<gene>
    <name evidence="1" type="ORF">Cvel_8084</name>
</gene>
<dbReference type="Gene3D" id="3.60.15.10">
    <property type="entry name" value="Ribonuclease Z/Hydroxyacylglutathione hydrolase-like"/>
    <property type="match status" value="1"/>
</dbReference>
<sequence length="308" mass="33054">MGFSIPFLRQTDATIESNTLSGKSQNGFELTWLESNSWFWKVNGVSLLVDPVIEGALDFGIPSVYSGVKKIVPSRVAELPPQFTAGADAVLITQGLDDHCHLRTLKALAKILPELVPLVVAPSAFSKVASVFGEDRVRVLRKGEATKVKALKGGGQVRVEATEGALVGPPWQARENGYIVYNPKGKSLKTLYYEPHCDTSSGSLEGKQADIVITPVTFQRLFGVYDLVKGGREAITLARSLGAKVVVPMQNGDLISEGPLAKAVVSEGSVDSFKRAILMMESEEEGGKAGESFSPRVVDARALETIPL</sequence>
<evidence type="ECO:0000313" key="1">
    <source>
        <dbReference type="EMBL" id="CEM46870.1"/>
    </source>
</evidence>
<protein>
    <recommendedName>
        <fullName evidence="2">Metallo-beta-lactamase domain-containing protein</fullName>
    </recommendedName>
</protein>
<dbReference type="EMBL" id="CDMZ01003576">
    <property type="protein sequence ID" value="CEM46870.1"/>
    <property type="molecule type" value="Genomic_DNA"/>
</dbReference>